<proteinExistence type="predicted"/>
<name>A0ABX9BE88_9BACL</name>
<dbReference type="EMBL" id="QLLI01000016">
    <property type="protein sequence ID" value="RAI88268.1"/>
    <property type="molecule type" value="Genomic_DNA"/>
</dbReference>
<organism evidence="1 2">
    <name type="scientific">Paenibacillus pabuli</name>
    <dbReference type="NCBI Taxonomy" id="1472"/>
    <lineage>
        <taxon>Bacteria</taxon>
        <taxon>Bacillati</taxon>
        <taxon>Bacillota</taxon>
        <taxon>Bacilli</taxon>
        <taxon>Bacillales</taxon>
        <taxon>Paenibacillaceae</taxon>
        <taxon>Paenibacillus</taxon>
    </lineage>
</organism>
<gene>
    <name evidence="1" type="ORF">DET54_116158</name>
</gene>
<evidence type="ECO:0008006" key="3">
    <source>
        <dbReference type="Google" id="ProtNLM"/>
    </source>
</evidence>
<keyword evidence="2" id="KW-1185">Reference proteome</keyword>
<dbReference type="Proteomes" id="UP000248827">
    <property type="component" value="Unassembled WGS sequence"/>
</dbReference>
<evidence type="ECO:0000313" key="1">
    <source>
        <dbReference type="EMBL" id="RAI88268.1"/>
    </source>
</evidence>
<dbReference type="RefSeq" id="WP_111621148.1">
    <property type="nucleotide sequence ID" value="NZ_QLLI01000016.1"/>
</dbReference>
<sequence>MLIKSMRNEMQRVFYIADNEAWETAGSEAVLSLLLKAEMEGLFSQTAEQVAEYQYNKELYEEFRKRISAVPTQEILRIQRIQEMNDTQNRTYHPPMKNRIELIREHWAMIPAYQPDAAKERRTNEEFRQLEQRSQKILLNDLRDAS</sequence>
<reference evidence="1 2" key="1">
    <citation type="submission" date="2018-06" db="EMBL/GenBank/DDBJ databases">
        <title>Freshwater and sediment microbial communities from various areas in North America, analyzing microbe dynamics in response to fracking.</title>
        <authorList>
            <person name="Lamendella R."/>
        </authorList>
    </citation>
    <scope>NUCLEOTIDE SEQUENCE [LARGE SCALE GENOMIC DNA]</scope>
    <source>
        <strain evidence="1 2">NG-13</strain>
    </source>
</reference>
<protein>
    <recommendedName>
        <fullName evidence="3">Replicative helicase inhibitor G39P N-terminal domain-containing protein</fullName>
    </recommendedName>
</protein>
<comment type="caution">
    <text evidence="1">The sequence shown here is derived from an EMBL/GenBank/DDBJ whole genome shotgun (WGS) entry which is preliminary data.</text>
</comment>
<accession>A0ABX9BE88</accession>
<evidence type="ECO:0000313" key="2">
    <source>
        <dbReference type="Proteomes" id="UP000248827"/>
    </source>
</evidence>